<dbReference type="KEGG" id="nall:PP769_09940"/>
<reference evidence="4 5" key="1">
    <citation type="submission" date="2023-01" db="EMBL/GenBank/DDBJ databases">
        <title>Cultivation and genomic characterization of new, ubiquitous marine nitrite-oxidizing bacteria from the Nitrospirales.</title>
        <authorList>
            <person name="Mueller A.J."/>
            <person name="Daebeler A."/>
            <person name="Herbold C.W."/>
            <person name="Kirkegaard R.H."/>
            <person name="Daims H."/>
        </authorList>
    </citation>
    <scope>NUCLEOTIDE SEQUENCE [LARGE SCALE GENOMIC DNA]</scope>
    <source>
        <strain evidence="4 5">VA</strain>
    </source>
</reference>
<dbReference type="InterPro" id="IPR021327">
    <property type="entry name" value="DUF2934"/>
</dbReference>
<dbReference type="Pfam" id="PF00072">
    <property type="entry name" value="Response_reg"/>
    <property type="match status" value="1"/>
</dbReference>
<organism evidence="4 5">
    <name type="scientific">Candidatus Nitrospira allomarina</name>
    <dbReference type="NCBI Taxonomy" id="3020900"/>
    <lineage>
        <taxon>Bacteria</taxon>
        <taxon>Pseudomonadati</taxon>
        <taxon>Nitrospirota</taxon>
        <taxon>Nitrospiria</taxon>
        <taxon>Nitrospirales</taxon>
        <taxon>Nitrospiraceae</taxon>
        <taxon>Nitrospira</taxon>
    </lineage>
</organism>
<dbReference type="EMBL" id="CP116967">
    <property type="protein sequence ID" value="WNM60054.1"/>
    <property type="molecule type" value="Genomic_DNA"/>
</dbReference>
<dbReference type="Pfam" id="PF11154">
    <property type="entry name" value="DUF2934"/>
    <property type="match status" value="1"/>
</dbReference>
<keyword evidence="5" id="KW-1185">Reference proteome</keyword>
<feature type="domain" description="Response regulatory" evidence="3">
    <location>
        <begin position="1"/>
        <end position="115"/>
    </location>
</feature>
<evidence type="ECO:0000313" key="4">
    <source>
        <dbReference type="EMBL" id="WNM60054.1"/>
    </source>
</evidence>
<feature type="compositionally biased region" description="Basic residues" evidence="2">
    <location>
        <begin position="178"/>
        <end position="187"/>
    </location>
</feature>
<evidence type="ECO:0000259" key="3">
    <source>
        <dbReference type="PROSITE" id="PS50110"/>
    </source>
</evidence>
<evidence type="ECO:0000313" key="5">
    <source>
        <dbReference type="Proteomes" id="UP001302719"/>
    </source>
</evidence>
<dbReference type="GO" id="GO:0000160">
    <property type="term" value="P:phosphorelay signal transduction system"/>
    <property type="evidence" value="ECO:0007669"/>
    <property type="project" value="InterPro"/>
</dbReference>
<name>A0AA96GDC7_9BACT</name>
<dbReference type="SUPFAM" id="SSF52172">
    <property type="entry name" value="CheY-like"/>
    <property type="match status" value="1"/>
</dbReference>
<evidence type="ECO:0000256" key="2">
    <source>
        <dbReference type="SAM" id="MobiDB-lite"/>
    </source>
</evidence>
<accession>A0AA96GDC7</accession>
<dbReference type="AlphaFoldDB" id="A0AA96GDC7"/>
<dbReference type="RefSeq" id="WP_312646987.1">
    <property type="nucleotide sequence ID" value="NZ_CP116967.1"/>
</dbReference>
<proteinExistence type="predicted"/>
<feature type="modified residue" description="4-aspartylphosphate" evidence="1">
    <location>
        <position position="50"/>
    </location>
</feature>
<dbReference type="Gene3D" id="3.40.50.2300">
    <property type="match status" value="1"/>
</dbReference>
<keyword evidence="1" id="KW-0597">Phosphoprotein</keyword>
<sequence length="187" mass="20644">MIMIVTFHEEFRGKISAFLSEKGYEVCVPPHRQDVIPLVKEKSPLVVLLDMYVATPNGLDVLKELRAHKYHGGIVALAGTSVRSLMSQASQLGVDQVIGGFQGDGGALNLDQVESAIKMALHSSIAKRAFQLYEARGRTKGRDLEDWFEAERQILKKTLPLSSGESKQRAKTESGSQKPKKIPKKLT</sequence>
<dbReference type="Proteomes" id="UP001302719">
    <property type="component" value="Chromosome"/>
</dbReference>
<dbReference type="PROSITE" id="PS50110">
    <property type="entry name" value="RESPONSE_REGULATORY"/>
    <property type="match status" value="1"/>
</dbReference>
<gene>
    <name evidence="4" type="ORF">PP769_09940</name>
</gene>
<dbReference type="CDD" id="cd00156">
    <property type="entry name" value="REC"/>
    <property type="match status" value="1"/>
</dbReference>
<dbReference type="InterPro" id="IPR011006">
    <property type="entry name" value="CheY-like_superfamily"/>
</dbReference>
<evidence type="ECO:0000256" key="1">
    <source>
        <dbReference type="PROSITE-ProRule" id="PRU00169"/>
    </source>
</evidence>
<dbReference type="InterPro" id="IPR001789">
    <property type="entry name" value="Sig_transdc_resp-reg_receiver"/>
</dbReference>
<protein>
    <submittedName>
        <fullName evidence="4">DUF2934 domain-containing protein</fullName>
    </submittedName>
</protein>
<feature type="region of interest" description="Disordered" evidence="2">
    <location>
        <begin position="159"/>
        <end position="187"/>
    </location>
</feature>